<proteinExistence type="predicted"/>
<organism evidence="2">
    <name type="scientific">uncultured Acidimicrobiales bacterium</name>
    <dbReference type="NCBI Taxonomy" id="310071"/>
    <lineage>
        <taxon>Bacteria</taxon>
        <taxon>Bacillati</taxon>
        <taxon>Actinomycetota</taxon>
        <taxon>Acidimicrobiia</taxon>
        <taxon>Acidimicrobiales</taxon>
        <taxon>environmental samples</taxon>
    </lineage>
</organism>
<feature type="transmembrane region" description="Helical" evidence="1">
    <location>
        <begin position="145"/>
        <end position="167"/>
    </location>
</feature>
<reference evidence="2" key="1">
    <citation type="submission" date="2020-02" db="EMBL/GenBank/DDBJ databases">
        <authorList>
            <person name="Meier V. D."/>
        </authorList>
    </citation>
    <scope>NUCLEOTIDE SEQUENCE</scope>
    <source>
        <strain evidence="2">AVDCRST_MAG76</strain>
    </source>
</reference>
<dbReference type="Pfam" id="PF14329">
    <property type="entry name" value="DUF4386"/>
    <property type="match status" value="1"/>
</dbReference>
<protein>
    <recommendedName>
        <fullName evidence="3">DUF4386 domain-containing protein</fullName>
    </recommendedName>
</protein>
<evidence type="ECO:0008006" key="3">
    <source>
        <dbReference type="Google" id="ProtNLM"/>
    </source>
</evidence>
<dbReference type="InterPro" id="IPR025495">
    <property type="entry name" value="DUF4386"/>
</dbReference>
<feature type="transmembrane region" description="Helical" evidence="1">
    <location>
        <begin position="60"/>
        <end position="84"/>
    </location>
</feature>
<sequence length="256" mass="26779">MFTNTHSATSKMDPTRKAALAAGLFYIGTFVFSIPALGLYDGVVNDPNFVLGAGSDQGVLWGGLIEVLTALTGIGTAVALYPVLKRHGPGRAVGLVASRTLEAAMIFTGVLAVLAVYTLRQDFAGGTDTSSLTTTASALVAIKEWTFLLGPGVMAAVNALCFATIMYQTRLVPRWIPTVGLIGAPLILLSSTATLFGAWEQVSSAGLALALPVATWELSVGIYMTVKGFKTPPVTENDAMNRNLPASAFVRAPLSR</sequence>
<name>A0A6J4HC36_9ACTN</name>
<accession>A0A6J4HC36</accession>
<feature type="transmembrane region" description="Helical" evidence="1">
    <location>
        <begin position="20"/>
        <end position="40"/>
    </location>
</feature>
<keyword evidence="1" id="KW-1133">Transmembrane helix</keyword>
<feature type="transmembrane region" description="Helical" evidence="1">
    <location>
        <begin position="179"/>
        <end position="199"/>
    </location>
</feature>
<gene>
    <name evidence="2" type="ORF">AVDCRST_MAG76-537</name>
</gene>
<keyword evidence="1" id="KW-0472">Membrane</keyword>
<evidence type="ECO:0000313" key="2">
    <source>
        <dbReference type="EMBL" id="CAA9219480.1"/>
    </source>
</evidence>
<dbReference type="EMBL" id="CADCSZ010000034">
    <property type="protein sequence ID" value="CAA9219480.1"/>
    <property type="molecule type" value="Genomic_DNA"/>
</dbReference>
<evidence type="ECO:0000256" key="1">
    <source>
        <dbReference type="SAM" id="Phobius"/>
    </source>
</evidence>
<feature type="transmembrane region" description="Helical" evidence="1">
    <location>
        <begin position="205"/>
        <end position="226"/>
    </location>
</feature>
<feature type="transmembrane region" description="Helical" evidence="1">
    <location>
        <begin position="96"/>
        <end position="119"/>
    </location>
</feature>
<keyword evidence="1" id="KW-0812">Transmembrane</keyword>
<dbReference type="AlphaFoldDB" id="A0A6J4HC36"/>